<evidence type="ECO:0000256" key="3">
    <source>
        <dbReference type="ARBA" id="ARBA00022737"/>
    </source>
</evidence>
<evidence type="ECO:0000256" key="10">
    <source>
        <dbReference type="SAM" id="MobiDB-lite"/>
    </source>
</evidence>
<evidence type="ECO:0000256" key="6">
    <source>
        <dbReference type="ARBA" id="ARBA00023125"/>
    </source>
</evidence>
<protein>
    <recommendedName>
        <fullName evidence="11">C2H2-type domain-containing protein</fullName>
    </recommendedName>
</protein>
<dbReference type="GO" id="GO:0008270">
    <property type="term" value="F:zinc ion binding"/>
    <property type="evidence" value="ECO:0007669"/>
    <property type="project" value="UniProtKB-KW"/>
</dbReference>
<reference evidence="12" key="1">
    <citation type="journal article" date="2024" name="Gigascience">
        <title>Chromosome-level genome of the poultry shaft louse Menopon gallinae provides insight into the host-switching and adaptive evolution of parasitic lice.</title>
        <authorList>
            <person name="Xu Y."/>
            <person name="Ma L."/>
            <person name="Liu S."/>
            <person name="Liang Y."/>
            <person name="Liu Q."/>
            <person name="He Z."/>
            <person name="Tian L."/>
            <person name="Duan Y."/>
            <person name="Cai W."/>
            <person name="Li H."/>
            <person name="Song F."/>
        </authorList>
    </citation>
    <scope>NUCLEOTIDE SEQUENCE</scope>
    <source>
        <strain evidence="12">Cailab_2023a</strain>
    </source>
</reference>
<accession>A0AAW2HHK2</accession>
<dbReference type="SUPFAM" id="SSF57667">
    <property type="entry name" value="beta-beta-alpha zinc fingers"/>
    <property type="match status" value="2"/>
</dbReference>
<dbReference type="FunFam" id="3.30.160.60:FF:002326">
    <property type="entry name" value="B-cell CLL/lymphoma 6 member B protein"/>
    <property type="match status" value="1"/>
</dbReference>
<evidence type="ECO:0000256" key="7">
    <source>
        <dbReference type="ARBA" id="ARBA00023242"/>
    </source>
</evidence>
<dbReference type="SMART" id="SM00355">
    <property type="entry name" value="ZnF_C2H2"/>
    <property type="match status" value="4"/>
</dbReference>
<keyword evidence="6" id="KW-0238">DNA-binding</keyword>
<feature type="domain" description="C2H2-type" evidence="11">
    <location>
        <begin position="557"/>
        <end position="580"/>
    </location>
</feature>
<dbReference type="EMBL" id="JARGDH010000004">
    <property type="protein sequence ID" value="KAL0269143.1"/>
    <property type="molecule type" value="Genomic_DNA"/>
</dbReference>
<evidence type="ECO:0000313" key="12">
    <source>
        <dbReference type="EMBL" id="KAL0269143.1"/>
    </source>
</evidence>
<dbReference type="PROSITE" id="PS50157">
    <property type="entry name" value="ZINC_FINGER_C2H2_2"/>
    <property type="match status" value="4"/>
</dbReference>
<feature type="domain" description="C2H2-type" evidence="11">
    <location>
        <begin position="501"/>
        <end position="528"/>
    </location>
</feature>
<dbReference type="InterPro" id="IPR050331">
    <property type="entry name" value="Zinc_finger"/>
</dbReference>
<feature type="coiled-coil region" evidence="9">
    <location>
        <begin position="704"/>
        <end position="731"/>
    </location>
</feature>
<organism evidence="12">
    <name type="scientific">Menopon gallinae</name>
    <name type="common">poultry shaft louse</name>
    <dbReference type="NCBI Taxonomy" id="328185"/>
    <lineage>
        <taxon>Eukaryota</taxon>
        <taxon>Metazoa</taxon>
        <taxon>Ecdysozoa</taxon>
        <taxon>Arthropoda</taxon>
        <taxon>Hexapoda</taxon>
        <taxon>Insecta</taxon>
        <taxon>Pterygota</taxon>
        <taxon>Neoptera</taxon>
        <taxon>Paraneoptera</taxon>
        <taxon>Psocodea</taxon>
        <taxon>Troctomorpha</taxon>
        <taxon>Phthiraptera</taxon>
        <taxon>Amblycera</taxon>
        <taxon>Menoponidae</taxon>
        <taxon>Menopon</taxon>
    </lineage>
</organism>
<keyword evidence="5" id="KW-0862">Zinc</keyword>
<comment type="caution">
    <text evidence="12">The sequence shown here is derived from an EMBL/GenBank/DDBJ whole genome shotgun (WGS) entry which is preliminary data.</text>
</comment>
<dbReference type="PROSITE" id="PS00028">
    <property type="entry name" value="ZINC_FINGER_C2H2_1"/>
    <property type="match status" value="3"/>
</dbReference>
<dbReference type="GO" id="GO:0005634">
    <property type="term" value="C:nucleus"/>
    <property type="evidence" value="ECO:0007669"/>
    <property type="project" value="UniProtKB-SubCell"/>
</dbReference>
<name>A0AAW2HHK2_9NEOP</name>
<feature type="region of interest" description="Disordered" evidence="10">
    <location>
        <begin position="20"/>
        <end position="64"/>
    </location>
</feature>
<keyword evidence="2" id="KW-0479">Metal-binding</keyword>
<evidence type="ECO:0000256" key="4">
    <source>
        <dbReference type="ARBA" id="ARBA00022771"/>
    </source>
</evidence>
<dbReference type="FunFam" id="3.30.160.60:FF:002529">
    <property type="entry name" value="B-cell CLL/lymphoma 6 member B protein"/>
    <property type="match status" value="1"/>
</dbReference>
<feature type="domain" description="C2H2-type" evidence="11">
    <location>
        <begin position="471"/>
        <end position="500"/>
    </location>
</feature>
<feature type="compositionally biased region" description="Polar residues" evidence="10">
    <location>
        <begin position="818"/>
        <end position="828"/>
    </location>
</feature>
<evidence type="ECO:0000256" key="9">
    <source>
        <dbReference type="SAM" id="Coils"/>
    </source>
</evidence>
<feature type="domain" description="C2H2-type" evidence="11">
    <location>
        <begin position="529"/>
        <end position="556"/>
    </location>
</feature>
<dbReference type="InterPro" id="IPR036236">
    <property type="entry name" value="Znf_C2H2_sf"/>
</dbReference>
<comment type="subcellular location">
    <subcellularLocation>
        <location evidence="1">Nucleus</location>
    </subcellularLocation>
</comment>
<keyword evidence="4 8" id="KW-0863">Zinc-finger</keyword>
<keyword evidence="3" id="KW-0677">Repeat</keyword>
<keyword evidence="9" id="KW-0175">Coiled coil</keyword>
<dbReference type="Pfam" id="PF00096">
    <property type="entry name" value="zf-C2H2"/>
    <property type="match status" value="3"/>
</dbReference>
<dbReference type="GO" id="GO:0010468">
    <property type="term" value="P:regulation of gene expression"/>
    <property type="evidence" value="ECO:0007669"/>
    <property type="project" value="TreeGrafter"/>
</dbReference>
<dbReference type="Gene3D" id="3.30.160.60">
    <property type="entry name" value="Classic Zinc Finger"/>
    <property type="match status" value="3"/>
</dbReference>
<sequence>MTTKTFLDIPEMCAEEICGSEDTVSASGDELLEQDFNPVSRSRSSSQEESGEELTGPPTTRSRADSGALLDMLAEVASQKLLFSPMKRKPGHDLRKSESENTLTVAQVKSLSTNQLIKLFSTTEFNEMKKLYSFQCTFNQNCQEKFISFGSENRAKEKFKQHLLQHLETLKVNDSEEVVRSTRKRRVSGVKRKKGKDVIKEVEELNEEEEEDEEEKKSWEDPFLISDLNILPTSDTKQPGFLFEERGPKVEVEMVTEETTPVDLNVVAENSAALDLNKLIAGLSEKMGVSGVVGEHSYFTAEKPIKTESNNNVKQEEGGEQVSEVKVFHPSEELRHFMDIETKDTVMVCVLEGNSVVLKHLPPVGQQIDVESSVNEDNRPKVEYNVIRSSDLPVIANNRTNSPPPPTAYLDPSALWELNHGVNIERDEFQQARKPKGKAKFIGQSKIEKERALEAIEAIRKKTGGGGLDTLQCTICQPPRAFTAPTTLVSHYRSHAGIKPYECRICNAVFTRQHSLNYHMLIHANQTRFTCQDCGRKFRHPSHFKEHRRRHTGESPFECSDCLMRFKTRNTYKRHLRTRHGKVLTTSGGLIILSEDEFQMVRTVPRHVNNVNPVKRGRPRKVNSHNGEFERENNMYDETTIDAIDEDIQALHQLEIVTSHEGNYESYTKDASMDIDEMPVDFITDENDETDGGKTSAAYEEIVKEAVRLEKAEKESKLQQQQQQQQQLRDSKFVFQNKTYEQSDEETIIIETEDPLTGSGLYLATLEDGETVLVDTNEDDDDSNQEINLGFKFVEVGRPDKFGNQTLAEFSNQYLSEDEFSGNSNNEPTVIVIKNEPLS</sequence>
<keyword evidence="7" id="KW-0539">Nucleus</keyword>
<dbReference type="InterPro" id="IPR013087">
    <property type="entry name" value="Znf_C2H2_type"/>
</dbReference>
<evidence type="ECO:0000256" key="1">
    <source>
        <dbReference type="ARBA" id="ARBA00004123"/>
    </source>
</evidence>
<evidence type="ECO:0000259" key="11">
    <source>
        <dbReference type="PROSITE" id="PS50157"/>
    </source>
</evidence>
<evidence type="ECO:0000256" key="8">
    <source>
        <dbReference type="PROSITE-ProRule" id="PRU00042"/>
    </source>
</evidence>
<proteinExistence type="predicted"/>
<feature type="region of interest" description="Disordered" evidence="10">
    <location>
        <begin position="818"/>
        <end position="839"/>
    </location>
</feature>
<gene>
    <name evidence="12" type="ORF">PYX00_006967</name>
</gene>
<evidence type="ECO:0000256" key="5">
    <source>
        <dbReference type="ARBA" id="ARBA00022833"/>
    </source>
</evidence>
<dbReference type="PANTHER" id="PTHR16515:SF49">
    <property type="entry name" value="GASTRULA ZINC FINGER PROTEIN XLCGF49.1-LIKE-RELATED"/>
    <property type="match status" value="1"/>
</dbReference>
<dbReference type="GO" id="GO:0003677">
    <property type="term" value="F:DNA binding"/>
    <property type="evidence" value="ECO:0007669"/>
    <property type="project" value="UniProtKB-KW"/>
</dbReference>
<evidence type="ECO:0000256" key="2">
    <source>
        <dbReference type="ARBA" id="ARBA00022723"/>
    </source>
</evidence>
<dbReference type="PANTHER" id="PTHR16515">
    <property type="entry name" value="PR DOMAIN ZINC FINGER PROTEIN"/>
    <property type="match status" value="1"/>
</dbReference>
<dbReference type="AlphaFoldDB" id="A0AAW2HHK2"/>